<feature type="domain" description="Penicillin-binding protein transpeptidase" evidence="2">
    <location>
        <begin position="309"/>
        <end position="576"/>
    </location>
</feature>
<feature type="region of interest" description="Disordered" evidence="1">
    <location>
        <begin position="101"/>
        <end position="147"/>
    </location>
</feature>
<proteinExistence type="predicted"/>
<dbReference type="GO" id="GO:0071555">
    <property type="term" value="P:cell wall organization"/>
    <property type="evidence" value="ECO:0007669"/>
    <property type="project" value="TreeGrafter"/>
</dbReference>
<evidence type="ECO:0000313" key="3">
    <source>
        <dbReference type="EMBL" id="MBB4923941.1"/>
    </source>
</evidence>
<protein>
    <recommendedName>
        <fullName evidence="2">Penicillin-binding protein transpeptidase domain-containing protein</fullName>
    </recommendedName>
</protein>
<dbReference type="Proteomes" id="UP000540506">
    <property type="component" value="Unassembled WGS sequence"/>
</dbReference>
<comment type="caution">
    <text evidence="3">The sequence shown here is derived from an EMBL/GenBank/DDBJ whole genome shotgun (WGS) entry which is preliminary data.</text>
</comment>
<dbReference type="GO" id="GO:0071972">
    <property type="term" value="F:peptidoglycan L,D-transpeptidase activity"/>
    <property type="evidence" value="ECO:0007669"/>
    <property type="project" value="TreeGrafter"/>
</dbReference>
<feature type="region of interest" description="Disordered" evidence="1">
    <location>
        <begin position="34"/>
        <end position="54"/>
    </location>
</feature>
<dbReference type="InterPro" id="IPR012338">
    <property type="entry name" value="Beta-lactam/transpept-like"/>
</dbReference>
<dbReference type="EMBL" id="JACHJV010000001">
    <property type="protein sequence ID" value="MBB4923941.1"/>
    <property type="molecule type" value="Genomic_DNA"/>
</dbReference>
<feature type="compositionally biased region" description="Low complexity" evidence="1">
    <location>
        <begin position="34"/>
        <end position="44"/>
    </location>
</feature>
<organism evidence="3 4">
    <name type="scientific">Kitasatospora kifunensis</name>
    <name type="common">Streptomyces kifunensis</name>
    <dbReference type="NCBI Taxonomy" id="58351"/>
    <lineage>
        <taxon>Bacteria</taxon>
        <taxon>Bacillati</taxon>
        <taxon>Actinomycetota</taxon>
        <taxon>Actinomycetes</taxon>
        <taxon>Kitasatosporales</taxon>
        <taxon>Streptomycetaceae</taxon>
        <taxon>Kitasatospora</taxon>
    </lineage>
</organism>
<dbReference type="InterPro" id="IPR050515">
    <property type="entry name" value="Beta-lactam/transpept"/>
</dbReference>
<accession>A0A7W7VV20</accession>
<dbReference type="Gene3D" id="3.40.710.10">
    <property type="entry name" value="DD-peptidase/beta-lactamase superfamily"/>
    <property type="match status" value="1"/>
</dbReference>
<evidence type="ECO:0000256" key="1">
    <source>
        <dbReference type="SAM" id="MobiDB-lite"/>
    </source>
</evidence>
<feature type="compositionally biased region" description="Low complexity" evidence="1">
    <location>
        <begin position="105"/>
        <end position="147"/>
    </location>
</feature>
<dbReference type="RefSeq" id="WP_184935969.1">
    <property type="nucleotide sequence ID" value="NZ_JACHJV010000001.1"/>
</dbReference>
<dbReference type="GO" id="GO:0005886">
    <property type="term" value="C:plasma membrane"/>
    <property type="evidence" value="ECO:0007669"/>
    <property type="project" value="TreeGrafter"/>
</dbReference>
<dbReference type="AlphaFoldDB" id="A0A7W7VV20"/>
<dbReference type="PANTHER" id="PTHR30627:SF24">
    <property type="entry name" value="PENICILLIN-BINDING PROTEIN 4B"/>
    <property type="match status" value="1"/>
</dbReference>
<dbReference type="SUPFAM" id="SSF56601">
    <property type="entry name" value="beta-lactamase/transpeptidase-like"/>
    <property type="match status" value="1"/>
</dbReference>
<evidence type="ECO:0000259" key="2">
    <source>
        <dbReference type="Pfam" id="PF00905"/>
    </source>
</evidence>
<reference evidence="3 4" key="1">
    <citation type="submission" date="2020-08" db="EMBL/GenBank/DDBJ databases">
        <title>Sequencing the genomes of 1000 actinobacteria strains.</title>
        <authorList>
            <person name="Klenk H.-P."/>
        </authorList>
    </citation>
    <scope>NUCLEOTIDE SEQUENCE [LARGE SCALE GENOMIC DNA]</scope>
    <source>
        <strain evidence="3 4">DSM 41654</strain>
    </source>
</reference>
<dbReference type="Pfam" id="PF00905">
    <property type="entry name" value="Transpeptidase"/>
    <property type="match status" value="1"/>
</dbReference>
<keyword evidence="4" id="KW-1185">Reference proteome</keyword>
<evidence type="ECO:0000313" key="4">
    <source>
        <dbReference type="Proteomes" id="UP000540506"/>
    </source>
</evidence>
<dbReference type="PANTHER" id="PTHR30627">
    <property type="entry name" value="PEPTIDOGLYCAN D,D-TRANSPEPTIDASE"/>
    <property type="match status" value="1"/>
</dbReference>
<dbReference type="InterPro" id="IPR001460">
    <property type="entry name" value="PCN-bd_Tpept"/>
</dbReference>
<sequence>MRQGAKTAIVSAIAAAMLGAGGYGAYSLVGSDSKKSAAPAAPKPRTVVAESPSPDLAASGAKAFLAAWTSGDLQGASKLTDDPASALTALTAFQQQVKPSAVTLTPGGPTTPAAFASATAQPAGAAAKPSPSASAGASGSPSPSASAAPASQVLLNFKSHLEFAGTSNTWDYTGYLGMVKMSDGTAAVHWAPTVINPHLGPGQQIVTQPVFNPPTRVTDRNGQSLQNAPSLTQILANFQSNPPAQNPADAGTGVAIVDPAGKTKPQPLFTITDPKPGQPIKLTLDANLQAAAQKAVDEQYAKDPSHKAAAVAIEPSTGNVLAVANAPATGFNMALQGQTAPGSTMKVITASALLEGGIDPNATMPCPSSINTGTVYHNDFTDEEPNNTFMQDFTVSCNTAFIKQSLATLQSGSLNKQASDVFGIGLNWKIGFPSFDGSVPGAGQTKDETAGEYFGQGKDLMDPLTMASVAATVANGTFKQPVLMAGMPQLPAARQLSPDTLTKLRSMMNSVLTNSAGTAYNALQGVSGNIGGKTGTAETSSDPKAPTNSWFTGYRDNLAVSVEVINGGFGAAAAVPAAVEVLKVGNGS</sequence>
<dbReference type="GO" id="GO:0008658">
    <property type="term" value="F:penicillin binding"/>
    <property type="evidence" value="ECO:0007669"/>
    <property type="project" value="InterPro"/>
</dbReference>
<gene>
    <name evidence="3" type="ORF">FHR34_002934</name>
</gene>
<name>A0A7W7VV20_KITKI</name>